<dbReference type="Pfam" id="PF15370">
    <property type="entry name" value="NOPCHAP1"/>
    <property type="match status" value="1"/>
</dbReference>
<feature type="region of interest" description="Disordered" evidence="1">
    <location>
        <begin position="1"/>
        <end position="102"/>
    </location>
</feature>
<dbReference type="OrthoDB" id="1112980at2759"/>
<dbReference type="STRING" id="91928.A0A0D1YAV1"/>
<evidence type="ECO:0000313" key="2">
    <source>
        <dbReference type="EMBL" id="KIW12021.1"/>
    </source>
</evidence>
<accession>A0A0D1YAV1</accession>
<dbReference type="RefSeq" id="XP_016232237.1">
    <property type="nucleotide sequence ID" value="XM_016383614.1"/>
</dbReference>
<dbReference type="GO" id="GO:0000492">
    <property type="term" value="P:box C/D snoRNP assembly"/>
    <property type="evidence" value="ECO:0007669"/>
    <property type="project" value="InterPro"/>
</dbReference>
<organism evidence="2 3">
    <name type="scientific">Exophiala spinifera</name>
    <dbReference type="NCBI Taxonomy" id="91928"/>
    <lineage>
        <taxon>Eukaryota</taxon>
        <taxon>Fungi</taxon>
        <taxon>Dikarya</taxon>
        <taxon>Ascomycota</taxon>
        <taxon>Pezizomycotina</taxon>
        <taxon>Eurotiomycetes</taxon>
        <taxon>Chaetothyriomycetidae</taxon>
        <taxon>Chaetothyriales</taxon>
        <taxon>Herpotrichiellaceae</taxon>
        <taxon>Exophiala</taxon>
    </lineage>
</organism>
<proteinExistence type="predicted"/>
<dbReference type="PANTHER" id="PTHR38489:SF1">
    <property type="entry name" value="HISTONE CHAPERONE DOMAIN-CONTAINING PROTEIN"/>
    <property type="match status" value="1"/>
</dbReference>
<dbReference type="Proteomes" id="UP000053328">
    <property type="component" value="Unassembled WGS sequence"/>
</dbReference>
<feature type="compositionally biased region" description="Low complexity" evidence="1">
    <location>
        <begin position="27"/>
        <end position="36"/>
    </location>
</feature>
<feature type="region of interest" description="Disordered" evidence="1">
    <location>
        <begin position="164"/>
        <end position="195"/>
    </location>
</feature>
<sequence length="220" mass="23342">MSTPQSDHADDRPIENGGQISAGYREAPSSSPPSAADLNTPRLSPSSPLDTSVDTSESNETSSSGSSEDDTTSEEDSDDEEDEETLGTSAVPDGRVSVQPSDDIRSRLQAFLPQIQNANLALQNADDALERRIDNVSDSEEHYIEMNLGLGVLSERREEAIAITGGDDGSATSDEADAEDDVKEPNGGNDDLPVHDGILAALRGEKSTRGTKRNVEELGE</sequence>
<dbReference type="PANTHER" id="PTHR38489">
    <property type="entry name" value="HISTONE CHAPERONE DOMAIN-CONTAINING PROTEIN"/>
    <property type="match status" value="1"/>
</dbReference>
<protein>
    <submittedName>
        <fullName evidence="2">Uncharacterized protein</fullName>
    </submittedName>
</protein>
<evidence type="ECO:0000256" key="1">
    <source>
        <dbReference type="SAM" id="MobiDB-lite"/>
    </source>
</evidence>
<dbReference type="HOGENOM" id="CLU_107218_0_0_1"/>
<dbReference type="VEuPathDB" id="FungiDB:PV08_09295"/>
<evidence type="ECO:0000313" key="3">
    <source>
        <dbReference type="Proteomes" id="UP000053328"/>
    </source>
</evidence>
<dbReference type="GeneID" id="27336378"/>
<dbReference type="InterPro" id="IPR027921">
    <property type="entry name" value="NOPCHAP1"/>
</dbReference>
<dbReference type="AlphaFoldDB" id="A0A0D1YAV1"/>
<keyword evidence="3" id="KW-1185">Reference proteome</keyword>
<gene>
    <name evidence="2" type="ORF">PV08_09295</name>
</gene>
<name>A0A0D1YAV1_9EURO</name>
<dbReference type="EMBL" id="KN847498">
    <property type="protein sequence ID" value="KIW12021.1"/>
    <property type="molecule type" value="Genomic_DNA"/>
</dbReference>
<reference evidence="2 3" key="1">
    <citation type="submission" date="2015-01" db="EMBL/GenBank/DDBJ databases">
        <title>The Genome Sequence of Exophiala spinifera CBS89968.</title>
        <authorList>
            <consortium name="The Broad Institute Genomics Platform"/>
            <person name="Cuomo C."/>
            <person name="de Hoog S."/>
            <person name="Gorbushina A."/>
            <person name="Stielow B."/>
            <person name="Teixiera M."/>
            <person name="Abouelleil A."/>
            <person name="Chapman S.B."/>
            <person name="Priest M."/>
            <person name="Young S.K."/>
            <person name="Wortman J."/>
            <person name="Nusbaum C."/>
            <person name="Birren B."/>
        </authorList>
    </citation>
    <scope>NUCLEOTIDE SEQUENCE [LARGE SCALE GENOMIC DNA]</scope>
    <source>
        <strain evidence="2 3">CBS 89968</strain>
    </source>
</reference>
<feature type="compositionally biased region" description="Acidic residues" evidence="1">
    <location>
        <begin position="67"/>
        <end position="85"/>
    </location>
</feature>
<feature type="compositionally biased region" description="Low complexity" evidence="1">
    <location>
        <begin position="50"/>
        <end position="66"/>
    </location>
</feature>